<gene>
    <name evidence="1" type="ordered locus">SARI_04636</name>
</gene>
<sequence>MIATAVLKITTHKNETLFYLLLKSFIQTTIMPLNKSKRRFDYCRRDRFINGGEGGRKAKYS</sequence>
<dbReference type="EMBL" id="CP000880">
    <property type="protein sequence ID" value="ABX24406.1"/>
    <property type="molecule type" value="Genomic_DNA"/>
</dbReference>
<dbReference type="AlphaFoldDB" id="A9MRK8"/>
<proteinExistence type="predicted"/>
<evidence type="ECO:0000313" key="1">
    <source>
        <dbReference type="EMBL" id="ABX24406.1"/>
    </source>
</evidence>
<evidence type="ECO:0000313" key="2">
    <source>
        <dbReference type="Proteomes" id="UP000002084"/>
    </source>
</evidence>
<dbReference type="KEGG" id="ses:SARI_04636"/>
<accession>A9MRK8</accession>
<keyword evidence="2" id="KW-1185">Reference proteome</keyword>
<reference evidence="1 2" key="1">
    <citation type="submission" date="2007-11" db="EMBL/GenBank/DDBJ databases">
        <authorList>
            <consortium name="The Salmonella enterica serovar Arizonae Genome Sequencing Project"/>
            <person name="McClelland M."/>
            <person name="Sanderson E.K."/>
            <person name="Porwollik S."/>
            <person name="Spieth J."/>
            <person name="Clifton W.S."/>
            <person name="Fulton R."/>
            <person name="Chunyan W."/>
            <person name="Wollam A."/>
            <person name="Shah N."/>
            <person name="Pepin K."/>
            <person name="Bhonagiri V."/>
            <person name="Nash W."/>
            <person name="Johnson M."/>
            <person name="Thiruvilangam P."/>
            <person name="Wilson R."/>
        </authorList>
    </citation>
    <scope>NUCLEOTIDE SEQUENCE [LARGE SCALE GENOMIC DNA]</scope>
    <source>
        <strain evidence="2">ATCC BAA-731 / CDC346-86 / RSK2980</strain>
    </source>
</reference>
<dbReference type="STRING" id="41514.SARI_04636"/>
<name>A9MRK8_SALAR</name>
<protein>
    <submittedName>
        <fullName evidence="1">Uncharacterized protein</fullName>
    </submittedName>
</protein>
<dbReference type="HOGENOM" id="CLU_2920017_0_0_6"/>
<dbReference type="Proteomes" id="UP000002084">
    <property type="component" value="Chromosome"/>
</dbReference>
<organism evidence="1 2">
    <name type="scientific">Salmonella arizonae (strain ATCC BAA-731 / CDC346-86 / RSK2980)</name>
    <dbReference type="NCBI Taxonomy" id="41514"/>
    <lineage>
        <taxon>Bacteria</taxon>
        <taxon>Pseudomonadati</taxon>
        <taxon>Pseudomonadota</taxon>
        <taxon>Gammaproteobacteria</taxon>
        <taxon>Enterobacterales</taxon>
        <taxon>Enterobacteriaceae</taxon>
        <taxon>Salmonella</taxon>
    </lineage>
</organism>